<dbReference type="EMBL" id="OUUY01000102">
    <property type="protein sequence ID" value="SPQ01426.1"/>
    <property type="molecule type" value="Genomic_DNA"/>
</dbReference>
<dbReference type="Proteomes" id="UP000245125">
    <property type="component" value="Unassembled WGS sequence"/>
</dbReference>
<evidence type="ECO:0000256" key="1">
    <source>
        <dbReference type="SAM" id="SignalP"/>
    </source>
</evidence>
<feature type="signal peptide" evidence="1">
    <location>
        <begin position="1"/>
        <end position="25"/>
    </location>
</feature>
<protein>
    <submittedName>
        <fullName evidence="2">Uncharacterized protein</fullName>
    </submittedName>
</protein>
<keyword evidence="1" id="KW-0732">Signal</keyword>
<feature type="chain" id="PRO_5015749938" evidence="1">
    <location>
        <begin position="26"/>
        <end position="95"/>
    </location>
</feature>
<gene>
    <name evidence="2" type="ORF">NBG4_540010</name>
</gene>
<keyword evidence="3" id="KW-1185">Reference proteome</keyword>
<evidence type="ECO:0000313" key="2">
    <source>
        <dbReference type="EMBL" id="SPQ01426.1"/>
    </source>
</evidence>
<evidence type="ECO:0000313" key="3">
    <source>
        <dbReference type="Proteomes" id="UP000245125"/>
    </source>
</evidence>
<dbReference type="AlphaFoldDB" id="A0A2U3QJ41"/>
<accession>A0A2U3QJ41</accession>
<name>A0A2U3QJ41_9BACT</name>
<proteinExistence type="predicted"/>
<organism evidence="2 3">
    <name type="scientific">Candidatus Sulfobium mesophilum</name>
    <dbReference type="NCBI Taxonomy" id="2016548"/>
    <lineage>
        <taxon>Bacteria</taxon>
        <taxon>Pseudomonadati</taxon>
        <taxon>Nitrospirota</taxon>
        <taxon>Nitrospiria</taxon>
        <taxon>Nitrospirales</taxon>
        <taxon>Nitrospiraceae</taxon>
        <taxon>Candidatus Sulfobium</taxon>
    </lineage>
</organism>
<reference evidence="3" key="1">
    <citation type="submission" date="2018-03" db="EMBL/GenBank/DDBJ databases">
        <authorList>
            <person name="Zecchin S."/>
        </authorList>
    </citation>
    <scope>NUCLEOTIDE SEQUENCE [LARGE SCALE GENOMIC DNA]</scope>
</reference>
<sequence length="95" mass="10404">MKRRISGMIVICMAMIHLGSSICSAADVVVMYAIGLLDNGENAKVLTTEEFNQTATDYGKFRDRIAKAPTLKAMAKKWMDDCACGANSGRRRQSV</sequence>